<dbReference type="GO" id="GO:0030272">
    <property type="term" value="F:5-formyltetrahydrofolate cyclo-ligase activity"/>
    <property type="evidence" value="ECO:0007669"/>
    <property type="project" value="UniProtKB-EC"/>
</dbReference>
<dbReference type="GO" id="GO:0046872">
    <property type="term" value="F:metal ion binding"/>
    <property type="evidence" value="ECO:0007669"/>
    <property type="project" value="UniProtKB-KW"/>
</dbReference>
<dbReference type="RefSeq" id="XP_013410707.1">
    <property type="nucleotide sequence ID" value="XM_013555253.1"/>
</dbReference>
<dbReference type="Gene3D" id="3.40.50.10420">
    <property type="entry name" value="NagB/RpiA/CoA transferase-like"/>
    <property type="match status" value="1"/>
</dbReference>
<dbReference type="InterPro" id="IPR002698">
    <property type="entry name" value="FTHF_cligase"/>
</dbReference>
<protein>
    <recommendedName>
        <fullName evidence="5 7">5-formyltetrahydrofolate cyclo-ligase</fullName>
        <ecNumber evidence="5 7">6.3.3.2</ecNumber>
    </recommendedName>
</protein>
<dbReference type="STRING" id="7574.A0A1S3JK03"/>
<dbReference type="EC" id="6.3.3.2" evidence="5 7"/>
<dbReference type="GO" id="GO:0035999">
    <property type="term" value="P:tetrahydrofolate interconversion"/>
    <property type="evidence" value="ECO:0007669"/>
    <property type="project" value="TreeGrafter"/>
</dbReference>
<dbReference type="FunCoup" id="A0A1S3JK03">
    <property type="interactions" value="650"/>
</dbReference>
<keyword evidence="8" id="KW-1185">Reference proteome</keyword>
<evidence type="ECO:0000256" key="7">
    <source>
        <dbReference type="RuleBase" id="RU361279"/>
    </source>
</evidence>
<gene>
    <name evidence="9" type="primary">LOC106173916</name>
</gene>
<feature type="binding site" evidence="6">
    <location>
        <begin position="143"/>
        <end position="151"/>
    </location>
    <ligand>
        <name>ATP</name>
        <dbReference type="ChEBI" id="CHEBI:30616"/>
    </ligand>
</feature>
<reference evidence="9" key="1">
    <citation type="submission" date="2025-08" db="UniProtKB">
        <authorList>
            <consortium name="RefSeq"/>
        </authorList>
    </citation>
    <scope>IDENTIFICATION</scope>
    <source>
        <tissue evidence="9">Gonads</tissue>
    </source>
</reference>
<dbReference type="AlphaFoldDB" id="A0A1S3JK03"/>
<comment type="cofactor">
    <cofactor evidence="7">
        <name>Mg(2+)</name>
        <dbReference type="ChEBI" id="CHEBI:18420"/>
    </cofactor>
</comment>
<dbReference type="GeneID" id="106173916"/>
<proteinExistence type="inferred from homology"/>
<dbReference type="PIRSF" id="PIRSF006806">
    <property type="entry name" value="FTHF_cligase"/>
    <property type="match status" value="1"/>
</dbReference>
<evidence type="ECO:0000256" key="6">
    <source>
        <dbReference type="PIRSR" id="PIRSR006806-1"/>
    </source>
</evidence>
<evidence type="ECO:0000256" key="1">
    <source>
        <dbReference type="ARBA" id="ARBA00010638"/>
    </source>
</evidence>
<evidence type="ECO:0000256" key="3">
    <source>
        <dbReference type="ARBA" id="ARBA00022840"/>
    </source>
</evidence>
<comment type="similarity">
    <text evidence="1 7">Belongs to the 5-formyltetrahydrofolate cyclo-ligase family.</text>
</comment>
<dbReference type="PANTHER" id="PTHR23407:SF1">
    <property type="entry name" value="5-FORMYLTETRAHYDROFOLATE CYCLO-LIGASE"/>
    <property type="match status" value="1"/>
</dbReference>
<accession>A0A1S3JK03</accession>
<feature type="binding site" evidence="6">
    <location>
        <position position="56"/>
    </location>
    <ligand>
        <name>substrate</name>
    </ligand>
</feature>
<feature type="binding site" evidence="6">
    <location>
        <begin position="10"/>
        <end position="14"/>
    </location>
    <ligand>
        <name>ATP</name>
        <dbReference type="ChEBI" id="CHEBI:30616"/>
    </ligand>
</feature>
<dbReference type="GO" id="GO:0009396">
    <property type="term" value="P:folic acid-containing compound biosynthetic process"/>
    <property type="evidence" value="ECO:0007669"/>
    <property type="project" value="TreeGrafter"/>
</dbReference>
<evidence type="ECO:0000313" key="8">
    <source>
        <dbReference type="Proteomes" id="UP000085678"/>
    </source>
</evidence>
<keyword evidence="7" id="KW-0479">Metal-binding</keyword>
<dbReference type="InterPro" id="IPR024185">
    <property type="entry name" value="FTHF_cligase-like_sf"/>
</dbReference>
<dbReference type="KEGG" id="lak:106173916"/>
<name>A0A1S3JK03_LINAN</name>
<dbReference type="Pfam" id="PF01812">
    <property type="entry name" value="5-FTHF_cyc-lig"/>
    <property type="match status" value="1"/>
</dbReference>
<keyword evidence="2 6" id="KW-0547">Nucleotide-binding</keyword>
<evidence type="ECO:0000256" key="5">
    <source>
        <dbReference type="ARBA" id="ARBA00038966"/>
    </source>
</evidence>
<organism evidence="8 9">
    <name type="scientific">Lingula anatina</name>
    <name type="common">Brachiopod</name>
    <name type="synonym">Lingula unguis</name>
    <dbReference type="NCBI Taxonomy" id="7574"/>
    <lineage>
        <taxon>Eukaryota</taxon>
        <taxon>Metazoa</taxon>
        <taxon>Spiralia</taxon>
        <taxon>Lophotrochozoa</taxon>
        <taxon>Brachiopoda</taxon>
        <taxon>Linguliformea</taxon>
        <taxon>Lingulata</taxon>
        <taxon>Lingulida</taxon>
        <taxon>Linguloidea</taxon>
        <taxon>Lingulidae</taxon>
        <taxon>Lingula</taxon>
    </lineage>
</organism>
<evidence type="ECO:0000313" key="9">
    <source>
        <dbReference type="RefSeq" id="XP_013410707.1"/>
    </source>
</evidence>
<dbReference type="OMA" id="STIYPCQ"/>
<dbReference type="InParanoid" id="A0A1S3JK03"/>
<dbReference type="NCBIfam" id="TIGR02727">
    <property type="entry name" value="MTHFS_bact"/>
    <property type="match status" value="1"/>
</dbReference>
<dbReference type="InterPro" id="IPR037171">
    <property type="entry name" value="NagB/RpiA_transferase-like"/>
</dbReference>
<dbReference type="FunFam" id="3.40.50.10420:FF:000007">
    <property type="entry name" value="5-formyltetrahydrofolate cyclo-ligase"/>
    <property type="match status" value="1"/>
</dbReference>
<dbReference type="GO" id="GO:0005739">
    <property type="term" value="C:mitochondrion"/>
    <property type="evidence" value="ECO:0007669"/>
    <property type="project" value="TreeGrafter"/>
</dbReference>
<dbReference type="PANTHER" id="PTHR23407">
    <property type="entry name" value="ATPASE INHIBITOR/5-FORMYLTETRAHYDROFOLATE CYCLO-LIGASE"/>
    <property type="match status" value="1"/>
</dbReference>
<keyword evidence="3 6" id="KW-0067">ATP-binding</keyword>
<comment type="catalytic activity">
    <reaction evidence="4 7">
        <text>(6S)-5-formyl-5,6,7,8-tetrahydrofolate + ATP = (6R)-5,10-methenyltetrahydrofolate + ADP + phosphate</text>
        <dbReference type="Rhea" id="RHEA:10488"/>
        <dbReference type="ChEBI" id="CHEBI:30616"/>
        <dbReference type="ChEBI" id="CHEBI:43474"/>
        <dbReference type="ChEBI" id="CHEBI:57455"/>
        <dbReference type="ChEBI" id="CHEBI:57457"/>
        <dbReference type="ChEBI" id="CHEBI:456216"/>
        <dbReference type="EC" id="6.3.3.2"/>
    </reaction>
</comment>
<dbReference type="Proteomes" id="UP000085678">
    <property type="component" value="Unplaced"/>
</dbReference>
<sequence>MASTSIRAAKNALRKEIKKKIACLSDEEKKRQSEIVTRKLFQMPQYQSSQRVSVFLNMHDEIHTLPIVKNLLENNKKCYIPRYIGTTMDMVRLLSLQDYEDLPVTSWKIKQPADDEQREDAITTGGLDLILVPGLSFTKDGDRLGRGKGYYDTYLSRCEKDTNKKPYTIALAYKEQVLESVPTDELDFRIDTVLYEDSAA</sequence>
<evidence type="ECO:0000256" key="4">
    <source>
        <dbReference type="ARBA" id="ARBA00036539"/>
    </source>
</evidence>
<dbReference type="SUPFAM" id="SSF100950">
    <property type="entry name" value="NagB/RpiA/CoA transferase-like"/>
    <property type="match status" value="1"/>
</dbReference>
<feature type="binding site" evidence="6">
    <location>
        <position position="61"/>
    </location>
    <ligand>
        <name>substrate</name>
    </ligand>
</feature>
<dbReference type="OrthoDB" id="2015992at2759"/>
<dbReference type="GO" id="GO:0005524">
    <property type="term" value="F:ATP binding"/>
    <property type="evidence" value="ECO:0007669"/>
    <property type="project" value="UniProtKB-KW"/>
</dbReference>
<keyword evidence="7" id="KW-0460">Magnesium</keyword>
<evidence type="ECO:0000256" key="2">
    <source>
        <dbReference type="ARBA" id="ARBA00022741"/>
    </source>
</evidence>